<reference evidence="2" key="1">
    <citation type="submission" date="2016-06" db="EMBL/GenBank/DDBJ databases">
        <authorList>
            <person name="Xu Y."/>
            <person name="Nagy A."/>
            <person name="Yan X."/>
            <person name="Kim S.W."/>
            <person name="Haley B."/>
            <person name="Liu N.T."/>
            <person name="Nou X."/>
        </authorList>
    </citation>
    <scope>NUCLEOTIDE SEQUENCE [LARGE SCALE GENOMIC DNA]</scope>
    <source>
        <strain evidence="2">ATCC 49129</strain>
    </source>
</reference>
<dbReference type="Proteomes" id="UP000078572">
    <property type="component" value="Chromosome 2"/>
</dbReference>
<dbReference type="RefSeq" id="WP_064806882.1">
    <property type="nucleotide sequence ID" value="NZ_CP016023.1"/>
</dbReference>
<organism evidence="1 2">
    <name type="scientific">Ralstonia insidiosa</name>
    <dbReference type="NCBI Taxonomy" id="190721"/>
    <lineage>
        <taxon>Bacteria</taxon>
        <taxon>Pseudomonadati</taxon>
        <taxon>Pseudomonadota</taxon>
        <taxon>Betaproteobacteria</taxon>
        <taxon>Burkholderiales</taxon>
        <taxon>Burkholderiaceae</taxon>
        <taxon>Ralstonia</taxon>
    </lineage>
</organism>
<dbReference type="InterPro" id="IPR046730">
    <property type="entry name" value="DUF6622"/>
</dbReference>
<evidence type="ECO:0000313" key="1">
    <source>
        <dbReference type="EMBL" id="ANJ74768.1"/>
    </source>
</evidence>
<name>A0A192A341_9RALS</name>
<dbReference type="OrthoDB" id="3034721at2"/>
<dbReference type="GeneID" id="61528227"/>
<dbReference type="AlphaFoldDB" id="A0A192A341"/>
<accession>A0A192A341</accession>
<protein>
    <submittedName>
        <fullName evidence="1">Tat pathway signal sequence</fullName>
    </submittedName>
</protein>
<keyword evidence="2" id="KW-1185">Reference proteome</keyword>
<evidence type="ECO:0000313" key="2">
    <source>
        <dbReference type="Proteomes" id="UP000078572"/>
    </source>
</evidence>
<proteinExistence type="predicted"/>
<gene>
    <name evidence="1" type="ORF">A9Y76_19540</name>
</gene>
<dbReference type="STRING" id="190721.ACS15_4144"/>
<sequence>MLESITSIVSHTPTWVFVVFALLIALGLRQTQPRVVSRRRLIVLPLVVAAYSFYGVVMASHGSALALAAWLAAIAAAFLLTRVMPPSGAVSESAATVRVPGSWVPMVVILGLFTARYAYNVMLAMHPDVLQSASFMALFSALFGFLGGLLLSRSVLMHVRTPRLMAA</sequence>
<dbReference type="Pfam" id="PF20327">
    <property type="entry name" value="DUF6622"/>
    <property type="match status" value="1"/>
</dbReference>
<dbReference type="EMBL" id="CP016023">
    <property type="protein sequence ID" value="ANJ74768.1"/>
    <property type="molecule type" value="Genomic_DNA"/>
</dbReference>